<proteinExistence type="predicted"/>
<name>A0AAX3I6T1_9PSED</name>
<protein>
    <submittedName>
        <fullName evidence="2">Transcriptional regulator, Cro/CI family</fullName>
    </submittedName>
</protein>
<dbReference type="Proteomes" id="UP000306562">
    <property type="component" value="Chromosome"/>
</dbReference>
<organism evidence="2 3">
    <name type="scientific">Pseudomonas synxantha</name>
    <dbReference type="NCBI Taxonomy" id="47883"/>
    <lineage>
        <taxon>Bacteria</taxon>
        <taxon>Pseudomonadati</taxon>
        <taxon>Pseudomonadota</taxon>
        <taxon>Gammaproteobacteria</taxon>
        <taxon>Pseudomonadales</taxon>
        <taxon>Pseudomonadaceae</taxon>
        <taxon>Pseudomonas</taxon>
    </lineage>
</organism>
<dbReference type="SUPFAM" id="SSF47413">
    <property type="entry name" value="lambda repressor-like DNA-binding domains"/>
    <property type="match status" value="1"/>
</dbReference>
<dbReference type="InterPro" id="IPR010982">
    <property type="entry name" value="Lambda_DNA-bd_dom_sf"/>
</dbReference>
<dbReference type="CDD" id="cd00093">
    <property type="entry name" value="HTH_XRE"/>
    <property type="match status" value="1"/>
</dbReference>
<evidence type="ECO:0000313" key="2">
    <source>
        <dbReference type="EMBL" id="VTQ97688.1"/>
    </source>
</evidence>
<feature type="domain" description="HTH cro/C1-type" evidence="1">
    <location>
        <begin position="8"/>
        <end position="61"/>
    </location>
</feature>
<dbReference type="SMART" id="SM00530">
    <property type="entry name" value="HTH_XRE"/>
    <property type="match status" value="1"/>
</dbReference>
<evidence type="ECO:0000313" key="3">
    <source>
        <dbReference type="Proteomes" id="UP000306562"/>
    </source>
</evidence>
<dbReference type="AlphaFoldDB" id="A0AAX3I6T1"/>
<sequence length="68" mass="7292">MKQITDRLKEERVRLGLTQQALATAGGVLVNAQGNYERGARVPNANYLANVAKAGVDVLYVITGARAH</sequence>
<dbReference type="Pfam" id="PF01381">
    <property type="entry name" value="HTH_3"/>
    <property type="match status" value="1"/>
</dbReference>
<reference evidence="2 3" key="1">
    <citation type="submission" date="2019-05" db="EMBL/GenBank/DDBJ databases">
        <authorList>
            <consortium name="Pathogen Informatics"/>
        </authorList>
    </citation>
    <scope>NUCLEOTIDE SEQUENCE [LARGE SCALE GENOMIC DNA]</scope>
    <source>
        <strain evidence="2 3">NCTC10696</strain>
    </source>
</reference>
<dbReference type="InterPro" id="IPR001387">
    <property type="entry name" value="Cro/C1-type_HTH"/>
</dbReference>
<evidence type="ECO:0000259" key="1">
    <source>
        <dbReference type="PROSITE" id="PS50943"/>
    </source>
</evidence>
<dbReference type="GO" id="GO:0003677">
    <property type="term" value="F:DNA binding"/>
    <property type="evidence" value="ECO:0007669"/>
    <property type="project" value="InterPro"/>
</dbReference>
<dbReference type="EMBL" id="LR590482">
    <property type="protein sequence ID" value="VTQ97688.1"/>
    <property type="molecule type" value="Genomic_DNA"/>
</dbReference>
<dbReference type="PROSITE" id="PS50943">
    <property type="entry name" value="HTH_CROC1"/>
    <property type="match status" value="1"/>
</dbReference>
<gene>
    <name evidence="2" type="ORF">NCTC10696_02137</name>
</gene>
<dbReference type="Gene3D" id="1.10.260.40">
    <property type="entry name" value="lambda repressor-like DNA-binding domains"/>
    <property type="match status" value="1"/>
</dbReference>
<dbReference type="RefSeq" id="WP_057024370.1">
    <property type="nucleotide sequence ID" value="NZ_CBCSGQ010000008.1"/>
</dbReference>
<dbReference type="GeneID" id="89232001"/>
<accession>A0AAX3I6T1</accession>